<gene>
    <name evidence="2" type="ORF">sscle_08g067960</name>
</gene>
<proteinExistence type="predicted"/>
<dbReference type="OrthoDB" id="5238363at2759"/>
<dbReference type="RefSeq" id="XP_001594172.1">
    <property type="nucleotide sequence ID" value="XM_001594122.1"/>
</dbReference>
<dbReference type="KEGG" id="ssl:SS1G_05602"/>
<protein>
    <submittedName>
        <fullName evidence="2">Uncharacterized protein</fullName>
    </submittedName>
</protein>
<name>A0A1D9QAT3_SCLS1</name>
<dbReference type="AlphaFoldDB" id="A0A1D9QAT3"/>
<feature type="compositionally biased region" description="Basic residues" evidence="1">
    <location>
        <begin position="222"/>
        <end position="231"/>
    </location>
</feature>
<sequence length="244" mass="26992">MASRAAVAVEAKFSQMMRSGELISADALAYGSFKGVSGNDQCFSYRLSSRHAYSSHQAPAVLKTYNSDHYRIKHLLANKTSPLWISVFCAKLNGGNKKVIRTHMVRRVRTAITEALKKHGYDLSGRKVSNDIGRNKKNDDLVGTMIISTKEGSLTAEMDVLREQAEMAVATMIRKSGQELGSRQTNPYQNSKQQGNGINDMKRAQMGCRMRGGENGIPVKSPQKKPLKKNKVFGGMGNHKNEKK</sequence>
<feature type="compositionally biased region" description="Polar residues" evidence="1">
    <location>
        <begin position="179"/>
        <end position="197"/>
    </location>
</feature>
<evidence type="ECO:0000313" key="2">
    <source>
        <dbReference type="EMBL" id="APA12026.1"/>
    </source>
</evidence>
<dbReference type="Proteomes" id="UP000177798">
    <property type="component" value="Chromosome 8"/>
</dbReference>
<feature type="region of interest" description="Disordered" evidence="1">
    <location>
        <begin position="177"/>
        <end position="244"/>
    </location>
</feature>
<evidence type="ECO:0000313" key="3">
    <source>
        <dbReference type="Proteomes" id="UP000177798"/>
    </source>
</evidence>
<dbReference type="EMBL" id="CP017821">
    <property type="protein sequence ID" value="APA12026.1"/>
    <property type="molecule type" value="Genomic_DNA"/>
</dbReference>
<dbReference type="VEuPathDB" id="FungiDB:sscle_08g067960"/>
<dbReference type="OMA" id="KVIRTHM"/>
<evidence type="ECO:0000256" key="1">
    <source>
        <dbReference type="SAM" id="MobiDB-lite"/>
    </source>
</evidence>
<organism evidence="2 3">
    <name type="scientific">Sclerotinia sclerotiorum (strain ATCC 18683 / 1980 / Ss-1)</name>
    <name type="common">White mold</name>
    <name type="synonym">Whetzelinia sclerotiorum</name>
    <dbReference type="NCBI Taxonomy" id="665079"/>
    <lineage>
        <taxon>Eukaryota</taxon>
        <taxon>Fungi</taxon>
        <taxon>Dikarya</taxon>
        <taxon>Ascomycota</taxon>
        <taxon>Pezizomycotina</taxon>
        <taxon>Leotiomycetes</taxon>
        <taxon>Helotiales</taxon>
        <taxon>Sclerotiniaceae</taxon>
        <taxon>Sclerotinia</taxon>
    </lineage>
</organism>
<reference evidence="3" key="1">
    <citation type="journal article" date="2017" name="Genome Biol. Evol.">
        <title>The complete genome sequence of the phytopathogenic fungus Sclerotinia sclerotiorum reveals insights into the genome architecture of broad host range pathogens.</title>
        <authorList>
            <person name="Derbyshire M."/>
            <person name="Denton-Giles M."/>
            <person name="Hegedus D."/>
            <person name="Seifbarghy S."/>
            <person name="Rollins J."/>
            <person name="van Kan J."/>
            <person name="Seidl M.F."/>
            <person name="Faino L."/>
            <person name="Mbengue M."/>
            <person name="Navaud O."/>
            <person name="Raffaele S."/>
            <person name="Hammond-Kosack K."/>
            <person name="Heard S."/>
            <person name="Oliver R."/>
        </authorList>
    </citation>
    <scope>NUCLEOTIDE SEQUENCE [LARGE SCALE GENOMIC DNA]</scope>
    <source>
        <strain evidence="3">ATCC 18683 / 1980 / Ss-1</strain>
    </source>
</reference>
<accession>A0A1D9QAT3</accession>